<gene>
    <name evidence="3" type="ORF">Fot_23861</name>
</gene>
<accession>A0ABD1U5A4</accession>
<sequence length="153" mass="17220">MLFLLENFYFGIEHNTPPDTREYGQLAQPLENNLHQSKEIHARSSSAGREENSVPLFTPPQTHPVEYSASAYEEAAVQASLQSDASGLSLLEIQNAEGIADVLMEMLRVLDPKNPQNNIGLCKGNFIVEVSSWWHDQFGHPNQNQWIKNTQES</sequence>
<dbReference type="EMBL" id="JBFOLJ010000007">
    <property type="protein sequence ID" value="KAL2519938.1"/>
    <property type="molecule type" value="Genomic_DNA"/>
</dbReference>
<dbReference type="Proteomes" id="UP001604277">
    <property type="component" value="Unassembled WGS sequence"/>
</dbReference>
<dbReference type="PANTHER" id="PTHR45898">
    <property type="entry name" value="TOM1-LIKE PROTEIN"/>
    <property type="match status" value="1"/>
</dbReference>
<dbReference type="AlphaFoldDB" id="A0ABD1U5A4"/>
<dbReference type="PANTHER" id="PTHR45898:SF14">
    <property type="entry name" value="TOM1-LIKE PROTEIN 4"/>
    <property type="match status" value="1"/>
</dbReference>
<feature type="compositionally biased region" description="Basic and acidic residues" evidence="2">
    <location>
        <begin position="39"/>
        <end position="52"/>
    </location>
</feature>
<comment type="caution">
    <text evidence="3">The sequence shown here is derived from an EMBL/GenBank/DDBJ whole genome shotgun (WGS) entry which is preliminary data.</text>
</comment>
<evidence type="ECO:0000313" key="3">
    <source>
        <dbReference type="EMBL" id="KAL2519938.1"/>
    </source>
</evidence>
<comment type="similarity">
    <text evidence="1">Belongs to the TOM1 family.</text>
</comment>
<feature type="region of interest" description="Disordered" evidence="2">
    <location>
        <begin position="39"/>
        <end position="60"/>
    </location>
</feature>
<reference evidence="4" key="1">
    <citation type="submission" date="2024-07" db="EMBL/GenBank/DDBJ databases">
        <title>Two chromosome-level genome assemblies of Korean endemic species Abeliophyllum distichum and Forsythia ovata (Oleaceae).</title>
        <authorList>
            <person name="Jang H."/>
        </authorList>
    </citation>
    <scope>NUCLEOTIDE SEQUENCE [LARGE SCALE GENOMIC DNA]</scope>
</reference>
<name>A0ABD1U5A4_9LAMI</name>
<organism evidence="3 4">
    <name type="scientific">Forsythia ovata</name>
    <dbReference type="NCBI Taxonomy" id="205694"/>
    <lineage>
        <taxon>Eukaryota</taxon>
        <taxon>Viridiplantae</taxon>
        <taxon>Streptophyta</taxon>
        <taxon>Embryophyta</taxon>
        <taxon>Tracheophyta</taxon>
        <taxon>Spermatophyta</taxon>
        <taxon>Magnoliopsida</taxon>
        <taxon>eudicotyledons</taxon>
        <taxon>Gunneridae</taxon>
        <taxon>Pentapetalae</taxon>
        <taxon>asterids</taxon>
        <taxon>lamiids</taxon>
        <taxon>Lamiales</taxon>
        <taxon>Oleaceae</taxon>
        <taxon>Forsythieae</taxon>
        <taxon>Forsythia</taxon>
    </lineage>
</organism>
<proteinExistence type="inferred from homology"/>
<dbReference type="InterPro" id="IPR044836">
    <property type="entry name" value="TOL_plant"/>
</dbReference>
<evidence type="ECO:0000256" key="1">
    <source>
        <dbReference type="ARBA" id="ARBA00007708"/>
    </source>
</evidence>
<keyword evidence="4" id="KW-1185">Reference proteome</keyword>
<evidence type="ECO:0000256" key="2">
    <source>
        <dbReference type="SAM" id="MobiDB-lite"/>
    </source>
</evidence>
<evidence type="ECO:0000313" key="4">
    <source>
        <dbReference type="Proteomes" id="UP001604277"/>
    </source>
</evidence>
<protein>
    <submittedName>
        <fullName evidence="3">Target of Myb protein 1</fullName>
    </submittedName>
</protein>